<evidence type="ECO:0000259" key="2">
    <source>
        <dbReference type="PROSITE" id="PS50206"/>
    </source>
</evidence>
<feature type="compositionally biased region" description="Low complexity" evidence="1">
    <location>
        <begin position="26"/>
        <end position="37"/>
    </location>
</feature>
<feature type="domain" description="Rhodanese" evidence="2">
    <location>
        <begin position="59"/>
        <end position="149"/>
    </location>
</feature>
<evidence type="ECO:0000313" key="4">
    <source>
        <dbReference type="Proteomes" id="UP000320693"/>
    </source>
</evidence>
<dbReference type="Pfam" id="PF00581">
    <property type="entry name" value="Rhodanese"/>
    <property type="match status" value="1"/>
</dbReference>
<dbReference type="Gene3D" id="3.40.250.10">
    <property type="entry name" value="Rhodanese-like domain"/>
    <property type="match status" value="1"/>
</dbReference>
<dbReference type="SUPFAM" id="SSF52821">
    <property type="entry name" value="Rhodanese/Cell cycle control phosphatase"/>
    <property type="match status" value="1"/>
</dbReference>
<dbReference type="CDD" id="cd00158">
    <property type="entry name" value="RHOD"/>
    <property type="match status" value="1"/>
</dbReference>
<dbReference type="PANTHER" id="PTHR43031:SF1">
    <property type="entry name" value="PYRIDINE NUCLEOTIDE-DISULPHIDE OXIDOREDUCTASE"/>
    <property type="match status" value="1"/>
</dbReference>
<proteinExistence type="predicted"/>
<evidence type="ECO:0000313" key="3">
    <source>
        <dbReference type="EMBL" id="GEC26871.1"/>
    </source>
</evidence>
<dbReference type="EMBL" id="BJNH01000044">
    <property type="protein sequence ID" value="GEC26871.1"/>
    <property type="molecule type" value="Genomic_DNA"/>
</dbReference>
<dbReference type="InterPro" id="IPR001763">
    <property type="entry name" value="Rhodanese-like_dom"/>
</dbReference>
<dbReference type="Proteomes" id="UP000320693">
    <property type="component" value="Unassembled WGS sequence"/>
</dbReference>
<organism evidence="3 4">
    <name type="scientific">Pseudonocardia saturnea</name>
    <dbReference type="NCBI Taxonomy" id="33909"/>
    <lineage>
        <taxon>Bacteria</taxon>
        <taxon>Bacillati</taxon>
        <taxon>Actinomycetota</taxon>
        <taxon>Actinomycetes</taxon>
        <taxon>Pseudonocardiales</taxon>
        <taxon>Pseudonocardiaceae</taxon>
        <taxon>Pseudonocardia</taxon>
    </lineage>
</organism>
<dbReference type="SMART" id="SM00450">
    <property type="entry name" value="RHOD"/>
    <property type="match status" value="1"/>
</dbReference>
<feature type="region of interest" description="Disordered" evidence="1">
    <location>
        <begin position="19"/>
        <end position="40"/>
    </location>
</feature>
<keyword evidence="4" id="KW-1185">Reference proteome</keyword>
<sequence length="242" mass="25264">MPELTGQLAVAADGAIRLDAEREDTLPMTTTSTPETSPHGDTVDADTVIAWHQAAGREGTGTPVVVDVRSAAEYGTSHIRGSYHVPLATLAEHTRDLAAHIAGPVVLVCQSGVRAEQARRYLAAAGLERAHVLDGGLPAYTVAGGDIVRGRQVWALERQVRLVAGALVLAGLTAGRLVSPKARLLAGGIGAGLTFSALSNTCAMGAALARLPANRDVTEPEIGQTLAGLRARRHERPQDTQR</sequence>
<dbReference type="Gene3D" id="6.10.140.1340">
    <property type="match status" value="1"/>
</dbReference>
<dbReference type="Pfam" id="PF11127">
    <property type="entry name" value="YgaP-like_TM"/>
    <property type="match status" value="1"/>
</dbReference>
<accession>A0ABQ0S1T7</accession>
<name>A0ABQ0S1T7_9PSEU</name>
<dbReference type="PANTHER" id="PTHR43031">
    <property type="entry name" value="FAD-DEPENDENT OXIDOREDUCTASE"/>
    <property type="match status" value="1"/>
</dbReference>
<dbReference type="InterPro" id="IPR021309">
    <property type="entry name" value="YgaP-like_TM"/>
</dbReference>
<comment type="caution">
    <text evidence="3">The sequence shown here is derived from an EMBL/GenBank/DDBJ whole genome shotgun (WGS) entry which is preliminary data.</text>
</comment>
<dbReference type="PROSITE" id="PS50206">
    <property type="entry name" value="RHODANESE_3"/>
    <property type="match status" value="1"/>
</dbReference>
<dbReference type="InterPro" id="IPR036873">
    <property type="entry name" value="Rhodanese-like_dom_sf"/>
</dbReference>
<gene>
    <name evidence="3" type="ORF">PSA01_39000</name>
</gene>
<dbReference type="InterPro" id="IPR050229">
    <property type="entry name" value="GlpE_sulfurtransferase"/>
</dbReference>
<reference evidence="3 4" key="1">
    <citation type="submission" date="2019-06" db="EMBL/GenBank/DDBJ databases">
        <title>Whole genome shotgun sequence of Pseudonocardia saturnea NBRC 14499.</title>
        <authorList>
            <person name="Hosoyama A."/>
            <person name="Uohara A."/>
            <person name="Ohji S."/>
            <person name="Ichikawa N."/>
        </authorList>
    </citation>
    <scope>NUCLEOTIDE SEQUENCE [LARGE SCALE GENOMIC DNA]</scope>
    <source>
        <strain evidence="3 4">NBRC 14499</strain>
    </source>
</reference>
<evidence type="ECO:0000256" key="1">
    <source>
        <dbReference type="SAM" id="MobiDB-lite"/>
    </source>
</evidence>
<protein>
    <submittedName>
        <fullName evidence="3">Sulfurtransferase</fullName>
    </submittedName>
</protein>